<feature type="active site" description="Nucleophile" evidence="4">
    <location>
        <position position="343"/>
    </location>
</feature>
<dbReference type="EMBL" id="JAOQIO010000077">
    <property type="protein sequence ID" value="MCU6794206.1"/>
    <property type="molecule type" value="Genomic_DNA"/>
</dbReference>
<comment type="similarity">
    <text evidence="1 4">Belongs to the glycosyl hydrolase 26 family.</text>
</comment>
<dbReference type="PANTHER" id="PTHR40079">
    <property type="entry name" value="MANNAN ENDO-1,4-BETA-MANNOSIDASE E-RELATED"/>
    <property type="match status" value="1"/>
</dbReference>
<evidence type="ECO:0000313" key="6">
    <source>
        <dbReference type="EMBL" id="MCU6794206.1"/>
    </source>
</evidence>
<accession>A0ABT2UHT3</accession>
<evidence type="ECO:0000256" key="2">
    <source>
        <dbReference type="ARBA" id="ARBA00022801"/>
    </source>
</evidence>
<evidence type="ECO:0000259" key="5">
    <source>
        <dbReference type="PROSITE" id="PS51764"/>
    </source>
</evidence>
<evidence type="ECO:0000256" key="3">
    <source>
        <dbReference type="ARBA" id="ARBA00023295"/>
    </source>
</evidence>
<dbReference type="InterPro" id="IPR000805">
    <property type="entry name" value="Glyco_hydro_26"/>
</dbReference>
<evidence type="ECO:0000256" key="1">
    <source>
        <dbReference type="ARBA" id="ARBA00007754"/>
    </source>
</evidence>
<dbReference type="PROSITE" id="PS51764">
    <property type="entry name" value="GH26"/>
    <property type="match status" value="1"/>
</dbReference>
<dbReference type="SUPFAM" id="SSF51445">
    <property type="entry name" value="(Trans)glycosidases"/>
    <property type="match status" value="1"/>
</dbReference>
<comment type="caution">
    <text evidence="6">The sequence shown here is derived from an EMBL/GenBank/DDBJ whole genome shotgun (WGS) entry which is preliminary data.</text>
</comment>
<reference evidence="6 7" key="1">
    <citation type="submission" date="2022-09" db="EMBL/GenBank/DDBJ databases">
        <authorList>
            <person name="Han X.L."/>
            <person name="Wang Q."/>
            <person name="Lu T."/>
        </authorList>
    </citation>
    <scope>NUCLEOTIDE SEQUENCE [LARGE SCALE GENOMIC DNA]</scope>
    <source>
        <strain evidence="6 7">WQ 127069</strain>
    </source>
</reference>
<name>A0ABT2UHT3_9BACL</name>
<keyword evidence="2 4" id="KW-0378">Hydrolase</keyword>
<dbReference type="GO" id="GO:0016787">
    <property type="term" value="F:hydrolase activity"/>
    <property type="evidence" value="ECO:0007669"/>
    <property type="project" value="UniProtKB-KW"/>
</dbReference>
<proteinExistence type="inferred from homology"/>
<gene>
    <name evidence="6" type="ORF">OB236_19045</name>
</gene>
<dbReference type="Gene3D" id="3.20.20.80">
    <property type="entry name" value="Glycosidases"/>
    <property type="match status" value="1"/>
</dbReference>
<keyword evidence="7" id="KW-1185">Reference proteome</keyword>
<protein>
    <submittedName>
        <fullName evidence="6">Glycosyl hydrolase</fullName>
    </submittedName>
</protein>
<dbReference type="Pfam" id="PF02156">
    <property type="entry name" value="Glyco_hydro_26"/>
    <property type="match status" value="1"/>
</dbReference>
<sequence>MRKFVLIAACVCVGITLYWGQQRWQRTSLALTTPTAQTEAPNPTLAWWSMQIDNAVEKQEWRLASDYTSRKAAFYRSSNELSQAATMEELSRQYADKEPDKLLIQSASAVIPADSPITLDAYVSMPGAPNPKLAKFEPVTGVYLGMLGADKRVAFNWKQIEPVYGRTHAMYLTYVGWRKVQTQTNSYFPVQQADNVKAMGGSLQIGWEPRYGLDDVLDDEYVRTFAKEAKASGIPVFLRYASEMNGAWVPWHGDPAKYIEKFRLIHNIMKEEAPNVVMVWSPNFMPMDNIDAYYPGDDYVDWIGYSLYAIDGPQSASDDKSGFLQSFRPLSEAYPNKPIMISESGVSHYNLIKNESYERWAEDQLGDLYAYLPRLYPRVKAITYFNFSKERAIRSKMEAVYDLGENAFADRLYQRLIQSDFYLSQVKDQAQTKENIVYKPLTQIIGSPVQGKHKLFTYVSMPHSDQPFAVGYSQGGKQLGISHEVPWEVELDFDQLDPAQPLTITAYTRSMDEIAKQQTTLPK</sequence>
<dbReference type="InterPro" id="IPR017853">
    <property type="entry name" value="GH"/>
</dbReference>
<evidence type="ECO:0000313" key="7">
    <source>
        <dbReference type="Proteomes" id="UP001652445"/>
    </source>
</evidence>
<evidence type="ECO:0000256" key="4">
    <source>
        <dbReference type="PROSITE-ProRule" id="PRU01100"/>
    </source>
</evidence>
<feature type="domain" description="GH26" evidence="5">
    <location>
        <begin position="81"/>
        <end position="410"/>
    </location>
</feature>
<dbReference type="InterPro" id="IPR022790">
    <property type="entry name" value="GH26_dom"/>
</dbReference>
<organism evidence="6 7">
    <name type="scientific">Paenibacillus baimaensis</name>
    <dbReference type="NCBI Taxonomy" id="2982185"/>
    <lineage>
        <taxon>Bacteria</taxon>
        <taxon>Bacillati</taxon>
        <taxon>Bacillota</taxon>
        <taxon>Bacilli</taxon>
        <taxon>Bacillales</taxon>
        <taxon>Paenibacillaceae</taxon>
        <taxon>Paenibacillus</taxon>
    </lineage>
</organism>
<dbReference type="PANTHER" id="PTHR40079:SF4">
    <property type="entry name" value="GH26 DOMAIN-CONTAINING PROTEIN-RELATED"/>
    <property type="match status" value="1"/>
</dbReference>
<keyword evidence="3 4" id="KW-0326">Glycosidase</keyword>
<dbReference type="RefSeq" id="WP_262685395.1">
    <property type="nucleotide sequence ID" value="NZ_JAOQIO010000077.1"/>
</dbReference>
<dbReference type="Proteomes" id="UP001652445">
    <property type="component" value="Unassembled WGS sequence"/>
</dbReference>
<feature type="active site" description="Proton donor" evidence="4">
    <location>
        <position position="243"/>
    </location>
</feature>